<keyword evidence="1" id="KW-0472">Membrane</keyword>
<feature type="domain" description="DUF1468" evidence="2">
    <location>
        <begin position="33"/>
        <end position="156"/>
    </location>
</feature>
<keyword evidence="1" id="KW-1133">Transmembrane helix</keyword>
<dbReference type="AlphaFoldDB" id="A0AA41K516"/>
<reference evidence="3" key="1">
    <citation type="journal article" date="2021" name="Gut Microbes">
        <title>A synthetic consortium of 100 gut commensals modulates the composition and function in a colon model of the microbiome of elderly subjects.</title>
        <authorList>
            <person name="Perez M."/>
            <person name="Ntemiri A."/>
            <person name="Tan H."/>
            <person name="Harris H.M.B."/>
            <person name="Roager H.M."/>
            <person name="Ribiere C."/>
            <person name="O'Toole P.W."/>
        </authorList>
    </citation>
    <scope>NUCLEOTIDE SEQUENCE</scope>
    <source>
        <strain evidence="3">MCC335</strain>
    </source>
</reference>
<sequence length="161" mass="17262">MTISNIVREKKGGGVLIKEKKFLKTNFLSGVLACCFGLCMAGVTGLSRGIYPMTVFVLLILIGMVLLGSAARGAPDQPLSRIWWKEIVMILFLFINPLMAGTLGFYFAAFFVIAGISWLITPVKTGKALAGVLAYSLLVTVVAFAVFTVGLKIVTPSGILR</sequence>
<proteinExistence type="predicted"/>
<protein>
    <recommendedName>
        <fullName evidence="2">DUF1468 domain-containing protein</fullName>
    </recommendedName>
</protein>
<feature type="transmembrane region" description="Helical" evidence="1">
    <location>
        <begin position="132"/>
        <end position="154"/>
    </location>
</feature>
<dbReference type="Proteomes" id="UP000708338">
    <property type="component" value="Unassembled WGS sequence"/>
</dbReference>
<comment type="caution">
    <text evidence="3">The sequence shown here is derived from an EMBL/GenBank/DDBJ whole genome shotgun (WGS) entry which is preliminary data.</text>
</comment>
<feature type="transmembrane region" description="Helical" evidence="1">
    <location>
        <begin position="49"/>
        <end position="67"/>
    </location>
</feature>
<evidence type="ECO:0000259" key="2">
    <source>
        <dbReference type="Pfam" id="PF07331"/>
    </source>
</evidence>
<accession>A0AA41K516</accession>
<feature type="transmembrane region" description="Helical" evidence="1">
    <location>
        <begin position="87"/>
        <end position="120"/>
    </location>
</feature>
<dbReference type="InterPro" id="IPR009936">
    <property type="entry name" value="DUF1468"/>
</dbReference>
<name>A0AA41K516_9FIRM</name>
<evidence type="ECO:0000256" key="1">
    <source>
        <dbReference type="SAM" id="Phobius"/>
    </source>
</evidence>
<feature type="transmembrane region" description="Helical" evidence="1">
    <location>
        <begin position="21"/>
        <end position="43"/>
    </location>
</feature>
<gene>
    <name evidence="3" type="ORF">GPL26_03890</name>
</gene>
<evidence type="ECO:0000313" key="3">
    <source>
        <dbReference type="EMBL" id="MBT9808782.1"/>
    </source>
</evidence>
<dbReference type="Pfam" id="PF07331">
    <property type="entry name" value="TctB"/>
    <property type="match status" value="1"/>
</dbReference>
<evidence type="ECO:0000313" key="4">
    <source>
        <dbReference type="Proteomes" id="UP000708338"/>
    </source>
</evidence>
<dbReference type="EMBL" id="WQPS01000004">
    <property type="protein sequence ID" value="MBT9808782.1"/>
    <property type="molecule type" value="Genomic_DNA"/>
</dbReference>
<keyword evidence="1" id="KW-0812">Transmembrane</keyword>
<organism evidence="3 4">
    <name type="scientific">Enterocloster citroniae</name>
    <dbReference type="NCBI Taxonomy" id="358743"/>
    <lineage>
        <taxon>Bacteria</taxon>
        <taxon>Bacillati</taxon>
        <taxon>Bacillota</taxon>
        <taxon>Clostridia</taxon>
        <taxon>Lachnospirales</taxon>
        <taxon>Lachnospiraceae</taxon>
        <taxon>Enterocloster</taxon>
    </lineage>
</organism>